<dbReference type="EMBL" id="WKKC01000008">
    <property type="protein sequence ID" value="MTE02806.1"/>
    <property type="molecule type" value="Genomic_DNA"/>
</dbReference>
<proteinExistence type="predicted"/>
<accession>A0A9X4X7R0</accession>
<evidence type="ECO:0000313" key="1">
    <source>
        <dbReference type="EMBL" id="MTE02806.1"/>
    </source>
</evidence>
<evidence type="ECO:0000313" key="2">
    <source>
        <dbReference type="Proteomes" id="UP000488295"/>
    </source>
</evidence>
<name>A0A9X4X7R0_LACJH</name>
<dbReference type="RefSeq" id="WP_155692408.1">
    <property type="nucleotide sequence ID" value="NZ_WKKC01000008.1"/>
</dbReference>
<dbReference type="AlphaFoldDB" id="A0A9X4X7R0"/>
<comment type="caution">
    <text evidence="1">The sequence shown here is derived from an EMBL/GenBank/DDBJ whole genome shotgun (WGS) entry which is preliminary data.</text>
</comment>
<protein>
    <submittedName>
        <fullName evidence="1">Uncharacterized protein</fullName>
    </submittedName>
</protein>
<dbReference type="Proteomes" id="UP000488295">
    <property type="component" value="Unassembled WGS sequence"/>
</dbReference>
<sequence>MKKDDIMKDLNTFSDSLEKLQEAENPREELAWSTFSELYVLGPSAM</sequence>
<organism evidence="1 2">
    <name type="scientific">Lactobacillus johnsonii</name>
    <dbReference type="NCBI Taxonomy" id="33959"/>
    <lineage>
        <taxon>Bacteria</taxon>
        <taxon>Bacillati</taxon>
        <taxon>Bacillota</taxon>
        <taxon>Bacilli</taxon>
        <taxon>Lactobacillales</taxon>
        <taxon>Lactobacillaceae</taxon>
        <taxon>Lactobacillus</taxon>
    </lineage>
</organism>
<gene>
    <name evidence="1" type="ORF">GJU95_03305</name>
</gene>
<reference evidence="1 2" key="1">
    <citation type="submission" date="2019-11" db="EMBL/GenBank/DDBJ databases">
        <title>Gastrointestinal microbiota of Peromyscus leucopus.</title>
        <authorList>
            <person name="Milovic A."/>
            <person name="Bassam K."/>
            <person name="Barbour A.G."/>
        </authorList>
    </citation>
    <scope>NUCLEOTIDE SEQUENCE [LARGE SCALE GENOMIC DNA]</scope>
    <source>
        <strain evidence="1 2">LL8</strain>
    </source>
</reference>